<organism evidence="1 2">
    <name type="scientific">Symbiodinium natans</name>
    <dbReference type="NCBI Taxonomy" id="878477"/>
    <lineage>
        <taxon>Eukaryota</taxon>
        <taxon>Sar</taxon>
        <taxon>Alveolata</taxon>
        <taxon>Dinophyceae</taxon>
        <taxon>Suessiales</taxon>
        <taxon>Symbiodiniaceae</taxon>
        <taxon>Symbiodinium</taxon>
    </lineage>
</organism>
<proteinExistence type="predicted"/>
<feature type="non-terminal residue" evidence="1">
    <location>
        <position position="240"/>
    </location>
</feature>
<protein>
    <submittedName>
        <fullName evidence="1">Uncharacterized protein</fullName>
    </submittedName>
</protein>
<accession>A0A812LS53</accession>
<name>A0A812LS53_9DINO</name>
<dbReference type="AlphaFoldDB" id="A0A812LS53"/>
<dbReference type="EMBL" id="CAJNDS010001159">
    <property type="protein sequence ID" value="CAE7250137.1"/>
    <property type="molecule type" value="Genomic_DNA"/>
</dbReference>
<feature type="non-terminal residue" evidence="1">
    <location>
        <position position="1"/>
    </location>
</feature>
<evidence type="ECO:0000313" key="2">
    <source>
        <dbReference type="Proteomes" id="UP000604046"/>
    </source>
</evidence>
<keyword evidence="2" id="KW-1185">Reference proteome</keyword>
<dbReference type="Proteomes" id="UP000604046">
    <property type="component" value="Unassembled WGS sequence"/>
</dbReference>
<evidence type="ECO:0000313" key="1">
    <source>
        <dbReference type="EMBL" id="CAE7250137.1"/>
    </source>
</evidence>
<reference evidence="1" key="1">
    <citation type="submission" date="2021-02" db="EMBL/GenBank/DDBJ databases">
        <authorList>
            <person name="Dougan E. K."/>
            <person name="Rhodes N."/>
            <person name="Thang M."/>
            <person name="Chan C."/>
        </authorList>
    </citation>
    <scope>NUCLEOTIDE SEQUENCE</scope>
</reference>
<gene>
    <name evidence="1" type="ORF">SNAT2548_LOCUS12259</name>
</gene>
<comment type="caution">
    <text evidence="1">The sequence shown here is derived from an EMBL/GenBank/DDBJ whole genome shotgun (WGS) entry which is preliminary data.</text>
</comment>
<sequence>LRLAPLLLGILAAELWRWLWKRWARRSGECKHLVGKPGSRALQRPGVDDDCRFQHIEDDPRYLPGAAVGKAQRAAKGIRVPVGTNTASYDPASTLVEPGLRCICGVAGEEFQGAVCPEDLVVTPDFFGKATDTQMYEKLLAEMQDMPEVLSGKDQFPVFQQVLARVQEYFSLDLEKCASCVTWHKLPGEPALIVKDALFDTMQGSGKFESVVHAVFGGSCELRLQRPGQKEYLAIPCVNG</sequence>